<keyword evidence="2" id="KW-1185">Reference proteome</keyword>
<organism evidence="1 2">
    <name type="scientific">Periweissella cryptocerci</name>
    <dbReference type="NCBI Taxonomy" id="2506420"/>
    <lineage>
        <taxon>Bacteria</taxon>
        <taxon>Bacillati</taxon>
        <taxon>Bacillota</taxon>
        <taxon>Bacilli</taxon>
        <taxon>Lactobacillales</taxon>
        <taxon>Lactobacillaceae</taxon>
        <taxon>Periweissella</taxon>
    </lineage>
</organism>
<dbReference type="AlphaFoldDB" id="A0A4P6YRZ7"/>
<sequence>MLTISQNIQDEWLSLSRAIKFKVLIGSVQYTGDDVVSFDYSGSSMGGTTLNVGATPINTISMKFNSIVPSLFVGMVVQPSIGIVLPDTTISYIPLGKFTITKFNRNVNDVETTLEASDFMLQLSKNYSSSITYPASLKNIAIEVAINAGVDYNVNNLNDLPDVWLPKKYTGGTLRDVAGYIAQFDAGFATFNRQGQLEFRRISGVELELGLDNYDESGFDKNEALSSVGKLTSSVTVGDTQQAISAGSGSNAIELTNPQMTQSLLNDISGRLSGISFSPYTLNWSGFPAIELGDSISIVDRSGSAVTVPVLSMSFSYDGGLSSTISADTSGSGTAVLTGSLTQKLQSYQEATQLAIGEVQQSADGKSKIFYGTQAPTKASVDDTWFKFSDDGVPQAFRYNGTSWEVVFESLSGTDGVGIAGVSVTYVATTDGSTTPTTGWTTAIPTVTQGKWLWSKTLTIFSDGNQTTTYSKTYVGVDGLQGVAGPAGYIVSNTAPANPSIGTVWQNTSVSPKQFKRWTGTDWVDHYIYSDNMVMSNGFITNAMISDATITSAKIAALDAGKITTGYLSASRIQASSITSDKLSITNGFITNAMISDATITSAKIASLSADKISAGTISGVTVRGISGGNYVQLNGGAATLQFVGTYNNGSINTTIEPLADAPTGRTILGTTADWYAGRTIRAVDNISTDALYKSGSAYMNLQINTLDGTNRNFIGSSDGKYGVIFWSGGLYLLYNGSAYNVKSILGGSTWTM</sequence>
<dbReference type="OrthoDB" id="2249783at2"/>
<proteinExistence type="predicted"/>
<dbReference type="Proteomes" id="UP000292886">
    <property type="component" value="Chromosome"/>
</dbReference>
<accession>A0A4P6YRZ7</accession>
<protein>
    <submittedName>
        <fullName evidence="1">Uncharacterized protein</fullName>
    </submittedName>
</protein>
<reference evidence="2" key="1">
    <citation type="submission" date="2019-03" db="EMBL/GenBank/DDBJ databases">
        <title>Weissella sp. 26KH-42 Genome sequencing.</title>
        <authorList>
            <person name="Heo J."/>
            <person name="Kim S.-J."/>
            <person name="Kim J.-S."/>
            <person name="Hong S.-B."/>
            <person name="Kwon S.-W."/>
        </authorList>
    </citation>
    <scope>NUCLEOTIDE SEQUENCE [LARGE SCALE GENOMIC DNA]</scope>
    <source>
        <strain evidence="2">26KH-42</strain>
    </source>
</reference>
<dbReference type="RefSeq" id="WP_133362453.1">
    <property type="nucleotide sequence ID" value="NZ_CP037940.1"/>
</dbReference>
<dbReference type="KEGG" id="wei:EQG49_02275"/>
<evidence type="ECO:0000313" key="1">
    <source>
        <dbReference type="EMBL" id="QBO35373.1"/>
    </source>
</evidence>
<name>A0A4P6YRZ7_9LACO</name>
<dbReference type="EMBL" id="CP037940">
    <property type="protein sequence ID" value="QBO35373.1"/>
    <property type="molecule type" value="Genomic_DNA"/>
</dbReference>
<evidence type="ECO:0000313" key="2">
    <source>
        <dbReference type="Proteomes" id="UP000292886"/>
    </source>
</evidence>
<gene>
    <name evidence="1" type="ORF">EQG49_02275</name>
</gene>